<dbReference type="FunFam" id="3.30.70.870:FF:000001">
    <property type="entry name" value="Elongation factor G"/>
    <property type="match status" value="1"/>
</dbReference>
<feature type="binding site" evidence="6">
    <location>
        <begin position="141"/>
        <end position="144"/>
    </location>
    <ligand>
        <name>GTP</name>
        <dbReference type="ChEBI" id="CHEBI:37565"/>
    </ligand>
</feature>
<dbReference type="CDD" id="cd01434">
    <property type="entry name" value="EFG_mtEFG1_IV"/>
    <property type="match status" value="1"/>
</dbReference>
<dbReference type="Gene3D" id="3.30.70.870">
    <property type="entry name" value="Elongation Factor G (Translational Gtpase), domain 3"/>
    <property type="match status" value="1"/>
</dbReference>
<accession>A0A2G9ZEP1</accession>
<evidence type="ECO:0000256" key="5">
    <source>
        <dbReference type="ARBA" id="ARBA00023134"/>
    </source>
</evidence>
<dbReference type="SMART" id="SM00889">
    <property type="entry name" value="EFG_IV"/>
    <property type="match status" value="1"/>
</dbReference>
<dbReference type="HAMAP" id="MF_00054_B">
    <property type="entry name" value="EF_G_EF_2_B"/>
    <property type="match status" value="1"/>
</dbReference>
<dbReference type="GO" id="GO:0005525">
    <property type="term" value="F:GTP binding"/>
    <property type="evidence" value="ECO:0007669"/>
    <property type="project" value="UniProtKB-UniRule"/>
</dbReference>
<dbReference type="FunFam" id="3.40.50.300:FF:000029">
    <property type="entry name" value="Elongation factor G"/>
    <property type="match status" value="1"/>
</dbReference>
<name>A0A2G9ZEP1_9BACT</name>
<dbReference type="GO" id="GO:0003924">
    <property type="term" value="F:GTPase activity"/>
    <property type="evidence" value="ECO:0007669"/>
    <property type="project" value="InterPro"/>
</dbReference>
<reference evidence="9 10" key="1">
    <citation type="submission" date="2017-09" db="EMBL/GenBank/DDBJ databases">
        <title>Depth-based differentiation of microbial function through sediment-hosted aquifers and enrichment of novel symbionts in the deep terrestrial subsurface.</title>
        <authorList>
            <person name="Probst A.J."/>
            <person name="Ladd B."/>
            <person name="Jarett J.K."/>
            <person name="Geller-Mcgrath D.E."/>
            <person name="Sieber C.M."/>
            <person name="Emerson J.B."/>
            <person name="Anantharaman K."/>
            <person name="Thomas B.C."/>
            <person name="Malmstrom R."/>
            <person name="Stieglmeier M."/>
            <person name="Klingl A."/>
            <person name="Woyke T."/>
            <person name="Ryan C.M."/>
            <person name="Banfield J.F."/>
        </authorList>
    </citation>
    <scope>NUCLEOTIDE SEQUENCE [LARGE SCALE GENOMIC DNA]</scope>
    <source>
        <strain evidence="9">CG23_combo_of_CG06-09_8_20_14_all_37_87_8</strain>
    </source>
</reference>
<dbReference type="SMART" id="SM00838">
    <property type="entry name" value="EFG_C"/>
    <property type="match status" value="1"/>
</dbReference>
<dbReference type="GO" id="GO:0005737">
    <property type="term" value="C:cytoplasm"/>
    <property type="evidence" value="ECO:0007669"/>
    <property type="project" value="UniProtKB-SubCell"/>
</dbReference>
<dbReference type="InterPro" id="IPR020568">
    <property type="entry name" value="Ribosomal_Su5_D2-typ_SF"/>
</dbReference>
<keyword evidence="2 6" id="KW-0547">Nucleotide-binding</keyword>
<gene>
    <name evidence="6 9" type="primary">fusA</name>
    <name evidence="9" type="ORF">COX24_02460</name>
</gene>
<dbReference type="Proteomes" id="UP000230447">
    <property type="component" value="Unassembled WGS sequence"/>
</dbReference>
<dbReference type="InterPro" id="IPR035649">
    <property type="entry name" value="EFG_V"/>
</dbReference>
<dbReference type="CDD" id="cd16262">
    <property type="entry name" value="EFG_III"/>
    <property type="match status" value="1"/>
</dbReference>
<dbReference type="InterPro" id="IPR031157">
    <property type="entry name" value="G_TR_CS"/>
</dbReference>
<dbReference type="Pfam" id="PF00679">
    <property type="entry name" value="EFG_C"/>
    <property type="match status" value="1"/>
</dbReference>
<dbReference type="CDD" id="cd03713">
    <property type="entry name" value="EFG_mtEFG_C"/>
    <property type="match status" value="1"/>
</dbReference>
<dbReference type="CDD" id="cd04088">
    <property type="entry name" value="EFG_mtEFG_II"/>
    <property type="match status" value="1"/>
</dbReference>
<dbReference type="NCBIfam" id="NF009381">
    <property type="entry name" value="PRK12740.1-5"/>
    <property type="match status" value="1"/>
</dbReference>
<dbReference type="Pfam" id="PF00009">
    <property type="entry name" value="GTP_EFTU"/>
    <property type="match status" value="1"/>
</dbReference>
<dbReference type="GO" id="GO:0032790">
    <property type="term" value="P:ribosome disassembly"/>
    <property type="evidence" value="ECO:0007669"/>
    <property type="project" value="TreeGrafter"/>
</dbReference>
<dbReference type="Gene3D" id="3.30.230.10">
    <property type="match status" value="1"/>
</dbReference>
<organism evidence="9 10">
    <name type="scientific">bacterium (Candidatus Gribaldobacteria) CG23_combo_of_CG06-09_8_20_14_all_37_87_8</name>
    <dbReference type="NCBI Taxonomy" id="2014278"/>
    <lineage>
        <taxon>Bacteria</taxon>
        <taxon>Candidatus Gribaldobacteria</taxon>
    </lineage>
</organism>
<dbReference type="AlphaFoldDB" id="A0A2G9ZEP1"/>
<dbReference type="PROSITE" id="PS51722">
    <property type="entry name" value="G_TR_2"/>
    <property type="match status" value="1"/>
</dbReference>
<evidence type="ECO:0000256" key="7">
    <source>
        <dbReference type="NCBIfam" id="TIGR00484"/>
    </source>
</evidence>
<dbReference type="PRINTS" id="PR00315">
    <property type="entry name" value="ELONGATNFCT"/>
</dbReference>
<keyword evidence="6" id="KW-0963">Cytoplasm</keyword>
<evidence type="ECO:0000256" key="2">
    <source>
        <dbReference type="ARBA" id="ARBA00022741"/>
    </source>
</evidence>
<dbReference type="InterPro" id="IPR009000">
    <property type="entry name" value="Transl_B-barrel_sf"/>
</dbReference>
<dbReference type="InterPro" id="IPR000640">
    <property type="entry name" value="EFG_V-like"/>
</dbReference>
<dbReference type="FunFam" id="2.40.30.10:FF:000006">
    <property type="entry name" value="Elongation factor G"/>
    <property type="match status" value="1"/>
</dbReference>
<dbReference type="SUPFAM" id="SSF54980">
    <property type="entry name" value="EF-G C-terminal domain-like"/>
    <property type="match status" value="2"/>
</dbReference>
<comment type="subcellular location">
    <subcellularLocation>
        <location evidence="6">Cytoplasm</location>
    </subcellularLocation>
</comment>
<dbReference type="InterPro" id="IPR004540">
    <property type="entry name" value="Transl_elong_EFG/EF2"/>
</dbReference>
<comment type="caution">
    <text evidence="9">The sequence shown here is derived from an EMBL/GenBank/DDBJ whole genome shotgun (WGS) entry which is preliminary data.</text>
</comment>
<dbReference type="GO" id="GO:0003746">
    <property type="term" value="F:translation elongation factor activity"/>
    <property type="evidence" value="ECO:0007669"/>
    <property type="project" value="UniProtKB-UniRule"/>
</dbReference>
<proteinExistence type="inferred from homology"/>
<protein>
    <recommendedName>
        <fullName evidence="6 7">Elongation factor G</fullName>
        <shortName evidence="6">EF-G</shortName>
    </recommendedName>
</protein>
<dbReference type="SUPFAM" id="SSF52540">
    <property type="entry name" value="P-loop containing nucleoside triphosphate hydrolases"/>
    <property type="match status" value="1"/>
</dbReference>
<dbReference type="EMBL" id="PCSB01000052">
    <property type="protein sequence ID" value="PIP31645.1"/>
    <property type="molecule type" value="Genomic_DNA"/>
</dbReference>
<dbReference type="InterPro" id="IPR027417">
    <property type="entry name" value="P-loop_NTPase"/>
</dbReference>
<dbReference type="InterPro" id="IPR004161">
    <property type="entry name" value="EFTu-like_2"/>
</dbReference>
<dbReference type="PANTHER" id="PTHR43261">
    <property type="entry name" value="TRANSLATION ELONGATION FACTOR G-RELATED"/>
    <property type="match status" value="1"/>
</dbReference>
<dbReference type="Gene3D" id="2.40.30.10">
    <property type="entry name" value="Translation factors"/>
    <property type="match status" value="1"/>
</dbReference>
<evidence type="ECO:0000313" key="10">
    <source>
        <dbReference type="Proteomes" id="UP000230447"/>
    </source>
</evidence>
<dbReference type="CDD" id="cd01886">
    <property type="entry name" value="EF-G"/>
    <property type="match status" value="1"/>
</dbReference>
<dbReference type="InterPro" id="IPR047872">
    <property type="entry name" value="EFG_IV"/>
</dbReference>
<evidence type="ECO:0000256" key="6">
    <source>
        <dbReference type="HAMAP-Rule" id="MF_00054"/>
    </source>
</evidence>
<evidence type="ECO:0000256" key="3">
    <source>
        <dbReference type="ARBA" id="ARBA00022768"/>
    </source>
</evidence>
<dbReference type="FunFam" id="3.30.70.240:FF:000001">
    <property type="entry name" value="Elongation factor G"/>
    <property type="match status" value="1"/>
</dbReference>
<evidence type="ECO:0000256" key="4">
    <source>
        <dbReference type="ARBA" id="ARBA00022917"/>
    </source>
</evidence>
<feature type="binding site" evidence="6">
    <location>
        <begin position="17"/>
        <end position="24"/>
    </location>
    <ligand>
        <name>GTP</name>
        <dbReference type="ChEBI" id="CHEBI:37565"/>
    </ligand>
</feature>
<dbReference type="FunFam" id="3.30.230.10:FF:000003">
    <property type="entry name" value="Elongation factor G"/>
    <property type="match status" value="1"/>
</dbReference>
<dbReference type="InterPro" id="IPR005225">
    <property type="entry name" value="Small_GTP-bd"/>
</dbReference>
<dbReference type="PROSITE" id="PS00301">
    <property type="entry name" value="G_TR_1"/>
    <property type="match status" value="1"/>
</dbReference>
<comment type="similarity">
    <text evidence="1 6">Belongs to the TRAFAC class translation factor GTPase superfamily. Classic translation factor GTPase family. EF-G/EF-2 subfamily.</text>
</comment>
<dbReference type="SUPFAM" id="SSF50447">
    <property type="entry name" value="Translation proteins"/>
    <property type="match status" value="1"/>
</dbReference>
<dbReference type="Gene3D" id="3.30.70.240">
    <property type="match status" value="1"/>
</dbReference>
<dbReference type="PANTHER" id="PTHR43261:SF1">
    <property type="entry name" value="RIBOSOME-RELEASING FACTOR 2, MITOCHONDRIAL"/>
    <property type="match status" value="1"/>
</dbReference>
<feature type="domain" description="Tr-type G" evidence="8">
    <location>
        <begin position="8"/>
        <end position="288"/>
    </location>
</feature>
<keyword evidence="3 6" id="KW-0251">Elongation factor</keyword>
<dbReference type="SUPFAM" id="SSF54211">
    <property type="entry name" value="Ribosomal protein S5 domain 2-like"/>
    <property type="match status" value="1"/>
</dbReference>
<dbReference type="InterPro" id="IPR000795">
    <property type="entry name" value="T_Tr_GTP-bd_dom"/>
</dbReference>
<feature type="binding site" evidence="6">
    <location>
        <begin position="87"/>
        <end position="91"/>
    </location>
    <ligand>
        <name>GTP</name>
        <dbReference type="ChEBI" id="CHEBI:37565"/>
    </ligand>
</feature>
<sequence>MPREHPLDLTRNIGIIAHIDAGKTTVSERILFYTGISHKIGEVHEGEATMDWMEQEKERGITITAAATTCFWTPREDNKKYWINIIDTPGHIDFTAEVQRSLRVLDGAVVVFDGVAGVEAQSETVWRQADGYKVPRICFINKMDRMGASFEKSLESIYQKLTKNAVALQIPIGEAEDFEGVIDLLTEKAVYFSGEKGEVIEEKEIPENLKEKASKWRTQMIEKIASEDNTLLEKFLEGKEISIKELKDVLRKATIAVKLVPVLTGSALKNKGTQKVLDAACWYLPSPQELLPVSGIDPDNGQIIERKPSDDEPLAALVFKIATDPYVGTLAFFRVYSGKLLKGSYVYNPLTREKERISRILRMHANSRKEIDEIYAGDIAATVGLRNTITGHTLCDEEKPIILEQLVFPEPVISIRIEPKTKADQEKLIMALKKLSEEDPTFRVKEDVETGETIMSGMGELHLDILVDRMKREFNVEANVGKPQVAYKETIFGEAQAETKYIKQSGGKGQYGHVYLKVKPKDRGEGYEFVNQIKGGAIPQEYIPAVNKGIQEAMAKGVLAGYPLVDIEAILYDGSFHEVDSSEMAFKIAGSMALQEAVKRAKIGLLEPIMKIETTIPEEYFGDVIGDLNRRRGVIEETTERVGARVIRGKVPLSEMFGYATSLRSLTQGRGSFTMEFERYDKTPENITQQIIEGRRV</sequence>
<evidence type="ECO:0000256" key="1">
    <source>
        <dbReference type="ARBA" id="ARBA00005870"/>
    </source>
</evidence>
<comment type="function">
    <text evidence="6">Catalyzes the GTP-dependent ribosomal translocation step during translation elongation. During this step, the ribosome changes from the pre-translocational (PRE) to the post-translocational (POST) state as the newly formed A-site-bound peptidyl-tRNA and P-site-bound deacylated tRNA move to the P and E sites, respectively. Catalyzes the coordinated movement of the two tRNA molecules, the mRNA and conformational changes in the ribosome.</text>
</comment>
<dbReference type="Pfam" id="PF03764">
    <property type="entry name" value="EFG_IV"/>
    <property type="match status" value="1"/>
</dbReference>
<dbReference type="InterPro" id="IPR041095">
    <property type="entry name" value="EFG_II"/>
</dbReference>
<keyword evidence="5 6" id="KW-0342">GTP-binding</keyword>
<evidence type="ECO:0000313" key="9">
    <source>
        <dbReference type="EMBL" id="PIP31645.1"/>
    </source>
</evidence>
<evidence type="ECO:0000259" key="8">
    <source>
        <dbReference type="PROSITE" id="PS51722"/>
    </source>
</evidence>
<dbReference type="InterPro" id="IPR005517">
    <property type="entry name" value="Transl_elong_EFG/EF2_IV"/>
</dbReference>
<dbReference type="InterPro" id="IPR035647">
    <property type="entry name" value="EFG_III/V"/>
</dbReference>
<dbReference type="Gene3D" id="3.40.50.300">
    <property type="entry name" value="P-loop containing nucleotide triphosphate hydrolases"/>
    <property type="match status" value="1"/>
</dbReference>
<dbReference type="InterPro" id="IPR009022">
    <property type="entry name" value="EFG_III"/>
</dbReference>
<dbReference type="NCBIfam" id="TIGR00231">
    <property type="entry name" value="small_GTP"/>
    <property type="match status" value="1"/>
</dbReference>
<dbReference type="InterPro" id="IPR014721">
    <property type="entry name" value="Ribsml_uS5_D2-typ_fold_subgr"/>
</dbReference>
<dbReference type="Pfam" id="PF14492">
    <property type="entry name" value="EFG_III"/>
    <property type="match status" value="1"/>
</dbReference>
<dbReference type="NCBIfam" id="TIGR00484">
    <property type="entry name" value="EF-G"/>
    <property type="match status" value="1"/>
</dbReference>
<dbReference type="Pfam" id="PF03144">
    <property type="entry name" value="GTP_EFTU_D2"/>
    <property type="match status" value="1"/>
</dbReference>
<keyword evidence="4 6" id="KW-0648">Protein biosynthesis</keyword>